<protein>
    <submittedName>
        <fullName evidence="1">Uncharacterized protein</fullName>
    </submittedName>
</protein>
<dbReference type="KEGG" id="pasa:BAOM_3083"/>
<dbReference type="RefSeq" id="WP_127760814.1">
    <property type="nucleotide sequence ID" value="NZ_CP026095.1"/>
</dbReference>
<sequence length="152" mass="17849">MKKYTMTYKGEAYCSFERETDQAAIELTKLTIEEDGLNQEEVILYLFNSDEIIDLDTQEEESSTVEPSLTIHMEKAVTLMKDISNNKTAIWTVKYKELENELLNENEIVVQYCFGQLKKRVNLLAKLGYKLKNTIWFNDEAPYSKIKEVWTR</sequence>
<evidence type="ECO:0000313" key="1">
    <source>
        <dbReference type="EMBL" id="AZV43692.1"/>
    </source>
</evidence>
<reference evidence="1 2" key="1">
    <citation type="submission" date="2018-01" db="EMBL/GenBank/DDBJ databases">
        <title>Bacillus asahii Genome sequencing and assembly.</title>
        <authorList>
            <person name="Jiang H."/>
            <person name="Feng Y."/>
            <person name="Zhao F."/>
            <person name="Lin X."/>
        </authorList>
    </citation>
    <scope>NUCLEOTIDE SEQUENCE [LARGE SCALE GENOMIC DNA]</scope>
    <source>
        <strain evidence="1 2">OM18</strain>
    </source>
</reference>
<accession>A0A3Q9RPD0</accession>
<dbReference type="Proteomes" id="UP000283095">
    <property type="component" value="Chromosome"/>
</dbReference>
<gene>
    <name evidence="1" type="ORF">BAOM_3083</name>
</gene>
<dbReference type="OrthoDB" id="9989103at2"/>
<evidence type="ECO:0000313" key="2">
    <source>
        <dbReference type="Proteomes" id="UP000283095"/>
    </source>
</evidence>
<name>A0A3Q9RPD0_9BACI</name>
<organism evidence="1 2">
    <name type="scientific">Peribacillus asahii</name>
    <dbReference type="NCBI Taxonomy" id="228899"/>
    <lineage>
        <taxon>Bacteria</taxon>
        <taxon>Bacillati</taxon>
        <taxon>Bacillota</taxon>
        <taxon>Bacilli</taxon>
        <taxon>Bacillales</taxon>
        <taxon>Bacillaceae</taxon>
        <taxon>Peribacillus</taxon>
    </lineage>
</organism>
<dbReference type="EMBL" id="CP026095">
    <property type="protein sequence ID" value="AZV43692.1"/>
    <property type="molecule type" value="Genomic_DNA"/>
</dbReference>
<proteinExistence type="predicted"/>
<dbReference type="AlphaFoldDB" id="A0A3Q9RPD0"/>